<accession>U1GMN3</accession>
<feature type="compositionally biased region" description="Basic and acidic residues" evidence="1">
    <location>
        <begin position="96"/>
        <end position="109"/>
    </location>
</feature>
<dbReference type="HOGENOM" id="CLU_1970555_0_0_1"/>
<name>U1GMN3_ENDPU</name>
<evidence type="ECO:0000313" key="3">
    <source>
        <dbReference type="Proteomes" id="UP000019373"/>
    </source>
</evidence>
<protein>
    <submittedName>
        <fullName evidence="2">Uncharacterized protein</fullName>
    </submittedName>
</protein>
<evidence type="ECO:0000313" key="2">
    <source>
        <dbReference type="EMBL" id="ERF73141.1"/>
    </source>
</evidence>
<gene>
    <name evidence="2" type="ORF">EPUS_02982</name>
</gene>
<reference evidence="3" key="1">
    <citation type="journal article" date="2014" name="BMC Genomics">
        <title>Genome characteristics reveal the impact of lichenization on lichen-forming fungus Endocarpon pusillum Hedwig (Verrucariales, Ascomycota).</title>
        <authorList>
            <person name="Wang Y.-Y."/>
            <person name="Liu B."/>
            <person name="Zhang X.-Y."/>
            <person name="Zhou Q.-M."/>
            <person name="Zhang T."/>
            <person name="Li H."/>
            <person name="Yu Y.-F."/>
            <person name="Zhang X.-L."/>
            <person name="Hao X.-Y."/>
            <person name="Wang M."/>
            <person name="Wang L."/>
            <person name="Wei J.-C."/>
        </authorList>
    </citation>
    <scope>NUCLEOTIDE SEQUENCE [LARGE SCALE GENOMIC DNA]</scope>
    <source>
        <strain evidence="3">Z07020 / HMAS-L-300199</strain>
    </source>
</reference>
<dbReference type="EMBL" id="KE720972">
    <property type="protein sequence ID" value="ERF73141.1"/>
    <property type="molecule type" value="Genomic_DNA"/>
</dbReference>
<dbReference type="Proteomes" id="UP000019373">
    <property type="component" value="Unassembled WGS sequence"/>
</dbReference>
<feature type="compositionally biased region" description="Polar residues" evidence="1">
    <location>
        <begin position="47"/>
        <end position="56"/>
    </location>
</feature>
<dbReference type="GeneID" id="19238030"/>
<dbReference type="AlphaFoldDB" id="U1GMN3"/>
<evidence type="ECO:0000256" key="1">
    <source>
        <dbReference type="SAM" id="MobiDB-lite"/>
    </source>
</evidence>
<proteinExistence type="predicted"/>
<feature type="region of interest" description="Disordered" evidence="1">
    <location>
        <begin position="45"/>
        <end position="127"/>
    </location>
</feature>
<organism evidence="2 3">
    <name type="scientific">Endocarpon pusillum (strain Z07020 / HMAS-L-300199)</name>
    <name type="common">Lichen-forming fungus</name>
    <dbReference type="NCBI Taxonomy" id="1263415"/>
    <lineage>
        <taxon>Eukaryota</taxon>
        <taxon>Fungi</taxon>
        <taxon>Dikarya</taxon>
        <taxon>Ascomycota</taxon>
        <taxon>Pezizomycotina</taxon>
        <taxon>Eurotiomycetes</taxon>
        <taxon>Chaetothyriomycetidae</taxon>
        <taxon>Verrucariales</taxon>
        <taxon>Verrucariaceae</taxon>
        <taxon>Endocarpon</taxon>
    </lineage>
</organism>
<dbReference type="RefSeq" id="XP_007801115.1">
    <property type="nucleotide sequence ID" value="XM_007802924.1"/>
</dbReference>
<sequence length="127" mass="14559">MKKHSPRRPDKEYSLMQVDHPFNTLELTVPMPKSRHFNPPLWATIRVPNTATPENPTRSERVPKQSEKKAAERSSLRERKDERARQKAAFAARNARRYDLDKAEQDSQADKGQSAGRTSKMGCEQAT</sequence>
<feature type="compositionally biased region" description="Basic and acidic residues" evidence="1">
    <location>
        <begin position="57"/>
        <end position="85"/>
    </location>
</feature>
<keyword evidence="3" id="KW-1185">Reference proteome</keyword>